<evidence type="ECO:0000256" key="8">
    <source>
        <dbReference type="SAM" id="Phobius"/>
    </source>
</evidence>
<evidence type="ECO:0000256" key="3">
    <source>
        <dbReference type="ARBA" id="ARBA00022692"/>
    </source>
</evidence>
<dbReference type="Pfam" id="PF07885">
    <property type="entry name" value="Ion_trans_2"/>
    <property type="match status" value="1"/>
</dbReference>
<evidence type="ECO:0000256" key="7">
    <source>
        <dbReference type="ARBA" id="ARBA00023303"/>
    </source>
</evidence>
<dbReference type="GO" id="GO:0022841">
    <property type="term" value="F:potassium ion leak channel activity"/>
    <property type="evidence" value="ECO:0007669"/>
    <property type="project" value="TreeGrafter"/>
</dbReference>
<evidence type="ECO:0000313" key="11">
    <source>
        <dbReference type="WBParaSite" id="TCNE_0001833701-mRNA-1"/>
    </source>
</evidence>
<dbReference type="GO" id="GO:0030322">
    <property type="term" value="P:stabilization of membrane potential"/>
    <property type="evidence" value="ECO:0007669"/>
    <property type="project" value="TreeGrafter"/>
</dbReference>
<dbReference type="InterPro" id="IPR013099">
    <property type="entry name" value="K_chnl_dom"/>
</dbReference>
<protein>
    <submittedName>
        <fullName evidence="11">Ion_trans_2 domain-containing protein</fullName>
    </submittedName>
</protein>
<proteinExistence type="predicted"/>
<keyword evidence="4 8" id="KW-1133">Transmembrane helix</keyword>
<accession>A0A183VC63</accession>
<feature type="domain" description="Potassium channel" evidence="9">
    <location>
        <begin position="87"/>
        <end position="124"/>
    </location>
</feature>
<name>A0A183VC63_TOXCA</name>
<evidence type="ECO:0000256" key="4">
    <source>
        <dbReference type="ARBA" id="ARBA00022989"/>
    </source>
</evidence>
<dbReference type="InterPro" id="IPR003280">
    <property type="entry name" value="2pore_dom_K_chnl"/>
</dbReference>
<evidence type="ECO:0000256" key="2">
    <source>
        <dbReference type="ARBA" id="ARBA00022448"/>
    </source>
</evidence>
<keyword evidence="10" id="KW-1185">Reference proteome</keyword>
<evidence type="ECO:0000313" key="10">
    <source>
        <dbReference type="Proteomes" id="UP000050794"/>
    </source>
</evidence>
<dbReference type="SUPFAM" id="SSF81324">
    <property type="entry name" value="Voltage-gated potassium channels"/>
    <property type="match status" value="2"/>
</dbReference>
<keyword evidence="3 8" id="KW-0812">Transmembrane</keyword>
<feature type="transmembrane region" description="Helical" evidence="8">
    <location>
        <begin position="100"/>
        <end position="121"/>
    </location>
</feature>
<keyword evidence="6 8" id="KW-0472">Membrane</keyword>
<dbReference type="GO" id="GO:0015271">
    <property type="term" value="F:outward rectifier potassium channel activity"/>
    <property type="evidence" value="ECO:0007669"/>
    <property type="project" value="TreeGrafter"/>
</dbReference>
<feature type="transmembrane region" description="Helical" evidence="8">
    <location>
        <begin position="49"/>
        <end position="70"/>
    </location>
</feature>
<comment type="subcellular location">
    <subcellularLocation>
        <location evidence="1">Membrane</location>
        <topology evidence="1">Multi-pass membrane protein</topology>
    </subcellularLocation>
</comment>
<reference evidence="11" key="1">
    <citation type="submission" date="2016-06" db="UniProtKB">
        <authorList>
            <consortium name="WormBaseParasite"/>
        </authorList>
    </citation>
    <scope>IDENTIFICATION</scope>
</reference>
<keyword evidence="5" id="KW-0406">Ion transport</keyword>
<feature type="transmembrane region" description="Helical" evidence="8">
    <location>
        <begin position="141"/>
        <end position="166"/>
    </location>
</feature>
<dbReference type="GO" id="GO:0005886">
    <property type="term" value="C:plasma membrane"/>
    <property type="evidence" value="ECO:0007669"/>
    <property type="project" value="TreeGrafter"/>
</dbReference>
<evidence type="ECO:0000256" key="5">
    <source>
        <dbReference type="ARBA" id="ARBA00023065"/>
    </source>
</evidence>
<keyword evidence="7" id="KW-0407">Ion channel</keyword>
<evidence type="ECO:0000256" key="1">
    <source>
        <dbReference type="ARBA" id="ARBA00004141"/>
    </source>
</evidence>
<evidence type="ECO:0000259" key="9">
    <source>
        <dbReference type="Pfam" id="PF07885"/>
    </source>
</evidence>
<dbReference type="Gene3D" id="1.10.287.70">
    <property type="match status" value="1"/>
</dbReference>
<organism evidence="10 11">
    <name type="scientific">Toxocara canis</name>
    <name type="common">Canine roundworm</name>
    <dbReference type="NCBI Taxonomy" id="6265"/>
    <lineage>
        <taxon>Eukaryota</taxon>
        <taxon>Metazoa</taxon>
        <taxon>Ecdysozoa</taxon>
        <taxon>Nematoda</taxon>
        <taxon>Chromadorea</taxon>
        <taxon>Rhabditida</taxon>
        <taxon>Spirurina</taxon>
        <taxon>Ascaridomorpha</taxon>
        <taxon>Ascaridoidea</taxon>
        <taxon>Toxocaridae</taxon>
        <taxon>Toxocara</taxon>
    </lineage>
</organism>
<sequence length="185" mass="20510">LQLEADFDNATLESLIDDLIFTSFVAFDAGIRLSDFDENVTLKWNLPSAIFFTTTVLTSIGEWFCLRILLLPLDLCKHSQHSGQFSGYGHLVPISPLGRFFCIGYAFLGIPLTLITIADVAKFFLDVATCAYRSPLNDEVSGGTGLCIFALLLLYMTVAAFIFSCFESAWSFLDSFYFCVITVVS</sequence>
<dbReference type="Proteomes" id="UP000050794">
    <property type="component" value="Unassembled WGS sequence"/>
</dbReference>
<dbReference type="PANTHER" id="PTHR11003:SF156">
    <property type="entry name" value="POTASSIUM CHANNEL DOMAIN-CONTAINING PROTEIN"/>
    <property type="match status" value="1"/>
</dbReference>
<dbReference type="WBParaSite" id="TCNE_0001833701-mRNA-1">
    <property type="protein sequence ID" value="TCNE_0001833701-mRNA-1"/>
    <property type="gene ID" value="TCNE_0001833701"/>
</dbReference>
<evidence type="ECO:0000256" key="6">
    <source>
        <dbReference type="ARBA" id="ARBA00023136"/>
    </source>
</evidence>
<keyword evidence="2" id="KW-0813">Transport</keyword>
<dbReference type="PANTHER" id="PTHR11003">
    <property type="entry name" value="POTASSIUM CHANNEL, SUBFAMILY K"/>
    <property type="match status" value="1"/>
</dbReference>
<dbReference type="AlphaFoldDB" id="A0A183VC63"/>